<dbReference type="AlphaFoldDB" id="A0A0G2DR85"/>
<reference evidence="1 2" key="1">
    <citation type="submission" date="2015-03" db="EMBL/GenBank/DDBJ databases">
        <authorList>
            <person name="Morales-Cruz A."/>
            <person name="Amrine K.C."/>
            <person name="Cantu D."/>
        </authorList>
    </citation>
    <scope>NUCLEOTIDE SEQUENCE [LARGE SCALE GENOMIC DNA]</scope>
    <source>
        <strain evidence="1">DS831</strain>
    </source>
</reference>
<evidence type="ECO:0000313" key="1">
    <source>
        <dbReference type="EMBL" id="KKY13512.1"/>
    </source>
</evidence>
<evidence type="ECO:0000313" key="2">
    <source>
        <dbReference type="Proteomes" id="UP000034182"/>
    </source>
</evidence>
<protein>
    <submittedName>
        <fullName evidence="1">Putative fungal specific transcription factor domain-containing protein</fullName>
    </submittedName>
</protein>
<sequence>MIYSSSCSTKIASFTPRLTGIRVITLGEGAIRLKIEKQWEELPPHFKLTASLTSLPHLHPFSRDFLAGTHLDYLHIHLLLGLVSSARSTTTTTSPDPSLLSTAGEMLSLAVEAIILRQNLVNSGTSLVAQYGLPAAGVTSLALLNPSTSAAIAPVTRSRMVQDLSVLVAEMRAGVLIKAGEPNFALFTRATRTIQSLLDSLMVWRPDPDANADLLGCTADFLEGWQTQGGFEPWEFEQGFWEGLAGHPTLVQER</sequence>
<organism evidence="1 2">
    <name type="scientific">Diplodia seriata</name>
    <dbReference type="NCBI Taxonomy" id="420778"/>
    <lineage>
        <taxon>Eukaryota</taxon>
        <taxon>Fungi</taxon>
        <taxon>Dikarya</taxon>
        <taxon>Ascomycota</taxon>
        <taxon>Pezizomycotina</taxon>
        <taxon>Dothideomycetes</taxon>
        <taxon>Dothideomycetes incertae sedis</taxon>
        <taxon>Botryosphaeriales</taxon>
        <taxon>Botryosphaeriaceae</taxon>
        <taxon>Diplodia</taxon>
    </lineage>
</organism>
<dbReference type="EMBL" id="LAQI01000289">
    <property type="protein sequence ID" value="KKY13512.1"/>
    <property type="molecule type" value="Genomic_DNA"/>
</dbReference>
<gene>
    <name evidence="1" type="ORF">UCDDS831_g08933</name>
</gene>
<proteinExistence type="predicted"/>
<accession>A0A0G2DR85</accession>
<comment type="caution">
    <text evidence="1">The sequence shown here is derived from an EMBL/GenBank/DDBJ whole genome shotgun (WGS) entry which is preliminary data.</text>
</comment>
<reference evidence="1 2" key="2">
    <citation type="submission" date="2015-05" db="EMBL/GenBank/DDBJ databases">
        <title>Distinctive expansion of gene families associated with plant cell wall degradation and secondary metabolism in the genomes of grapevine trunk pathogens.</title>
        <authorList>
            <person name="Lawrence D.P."/>
            <person name="Travadon R."/>
            <person name="Rolshausen P.E."/>
            <person name="Baumgartner K."/>
        </authorList>
    </citation>
    <scope>NUCLEOTIDE SEQUENCE [LARGE SCALE GENOMIC DNA]</scope>
    <source>
        <strain evidence="1">DS831</strain>
    </source>
</reference>
<name>A0A0G2DR85_9PEZI</name>
<dbReference type="Proteomes" id="UP000034182">
    <property type="component" value="Unassembled WGS sequence"/>
</dbReference>